<evidence type="ECO:0000313" key="2">
    <source>
        <dbReference type="EMBL" id="VFJ60006.1"/>
    </source>
</evidence>
<dbReference type="EMBL" id="CAADFD010000053">
    <property type="protein sequence ID" value="VFJ60006.1"/>
    <property type="molecule type" value="Genomic_DNA"/>
</dbReference>
<comment type="similarity">
    <text evidence="1">Belongs to the phD/YefM antitoxin family.</text>
</comment>
<name>A0A450T105_9GAMM</name>
<evidence type="ECO:0000256" key="1">
    <source>
        <dbReference type="ARBA" id="ARBA00009981"/>
    </source>
</evidence>
<organism evidence="2">
    <name type="scientific">Candidatus Kentrum sp. FW</name>
    <dbReference type="NCBI Taxonomy" id="2126338"/>
    <lineage>
        <taxon>Bacteria</taxon>
        <taxon>Pseudomonadati</taxon>
        <taxon>Pseudomonadota</taxon>
        <taxon>Gammaproteobacteria</taxon>
        <taxon>Candidatus Kentrum</taxon>
    </lineage>
</organism>
<proteinExistence type="inferred from homology"/>
<dbReference type="InterPro" id="IPR036165">
    <property type="entry name" value="YefM-like_sf"/>
</dbReference>
<dbReference type="SUPFAM" id="SSF143120">
    <property type="entry name" value="YefM-like"/>
    <property type="match status" value="1"/>
</dbReference>
<dbReference type="AlphaFoldDB" id="A0A450T105"/>
<sequence length="75" mass="8632">MRENFDSYLRESKGSPVFVVEDGQPVAVLLPVSEKDDMERISLAYNPRFRELIDDSDKRIEKTGGIGHNDFWESV</sequence>
<accession>A0A450T105</accession>
<gene>
    <name evidence="2" type="ORF">BECKFW1821B_GA0114236_105311</name>
</gene>
<protein>
    <submittedName>
        <fullName evidence="2">Antitoxin Phd_YefM, type II toxin-antitoxin system</fullName>
    </submittedName>
</protein>
<reference evidence="2" key="1">
    <citation type="submission" date="2019-02" db="EMBL/GenBank/DDBJ databases">
        <authorList>
            <person name="Gruber-Vodicka R. H."/>
            <person name="Seah K. B. B."/>
        </authorList>
    </citation>
    <scope>NUCLEOTIDE SEQUENCE</scope>
    <source>
        <strain evidence="2">BECK_BZ106</strain>
    </source>
</reference>